<comment type="caution">
    <text evidence="1">The sequence shown here is derived from an EMBL/GenBank/DDBJ whole genome shotgun (WGS) entry which is preliminary data.</text>
</comment>
<proteinExistence type="predicted"/>
<accession>A0AA39KX44</accession>
<evidence type="ECO:0000313" key="1">
    <source>
        <dbReference type="EMBL" id="KAK0176980.1"/>
    </source>
</evidence>
<reference evidence="1" key="1">
    <citation type="journal article" date="2023" name="bioRxiv">
        <title>Scaffold-level genome assemblies of two parasitoid biocontrol wasps reveal the parthenogenesis mechanism and an associated novel virus.</title>
        <authorList>
            <person name="Inwood S."/>
            <person name="Skelly J."/>
            <person name="Guhlin J."/>
            <person name="Harrop T."/>
            <person name="Goldson S."/>
            <person name="Dearden P."/>
        </authorList>
    </citation>
    <scope>NUCLEOTIDE SEQUENCE</scope>
    <source>
        <strain evidence="1">Irish</strain>
        <tissue evidence="1">Whole body</tissue>
    </source>
</reference>
<evidence type="ECO:0000313" key="2">
    <source>
        <dbReference type="Proteomes" id="UP001168990"/>
    </source>
</evidence>
<dbReference type="AlphaFoldDB" id="A0AA39KX44"/>
<dbReference type="EMBL" id="JAQQBS010000001">
    <property type="protein sequence ID" value="KAK0176980.1"/>
    <property type="molecule type" value="Genomic_DNA"/>
</dbReference>
<keyword evidence="2" id="KW-1185">Reference proteome</keyword>
<dbReference type="Proteomes" id="UP001168990">
    <property type="component" value="Unassembled WGS sequence"/>
</dbReference>
<gene>
    <name evidence="1" type="ORF">PV328_001077</name>
</gene>
<reference evidence="1" key="2">
    <citation type="submission" date="2023-03" db="EMBL/GenBank/DDBJ databases">
        <authorList>
            <person name="Inwood S.N."/>
            <person name="Skelly J.G."/>
            <person name="Guhlin J."/>
            <person name="Harrop T.W.R."/>
            <person name="Goldson S.G."/>
            <person name="Dearden P.K."/>
        </authorList>
    </citation>
    <scope>NUCLEOTIDE SEQUENCE</scope>
    <source>
        <strain evidence="1">Irish</strain>
        <tissue evidence="1">Whole body</tissue>
    </source>
</reference>
<protein>
    <submittedName>
        <fullName evidence="1">Uncharacterized protein</fullName>
    </submittedName>
</protein>
<name>A0AA39KX44_9HYME</name>
<organism evidence="1 2">
    <name type="scientific">Microctonus aethiopoides</name>
    <dbReference type="NCBI Taxonomy" id="144406"/>
    <lineage>
        <taxon>Eukaryota</taxon>
        <taxon>Metazoa</taxon>
        <taxon>Ecdysozoa</taxon>
        <taxon>Arthropoda</taxon>
        <taxon>Hexapoda</taxon>
        <taxon>Insecta</taxon>
        <taxon>Pterygota</taxon>
        <taxon>Neoptera</taxon>
        <taxon>Endopterygota</taxon>
        <taxon>Hymenoptera</taxon>
        <taxon>Apocrita</taxon>
        <taxon>Ichneumonoidea</taxon>
        <taxon>Braconidae</taxon>
        <taxon>Euphorinae</taxon>
        <taxon>Microctonus</taxon>
    </lineage>
</organism>
<sequence>MPANVHTYEEEIKYSQAAVPTVIICITIKKKNRLCAYNYMTEVKIYMAFIILSNIRNENYINFILWMLVGRIMYKVRLILRNLEMPFSVQFAAACPHGGDDSHK</sequence>